<protein>
    <submittedName>
        <fullName evidence="3">Alpha/beta fold hydrolase</fullName>
    </submittedName>
</protein>
<keyword evidence="1" id="KW-0472">Membrane</keyword>
<proteinExistence type="predicted"/>
<dbReference type="InterPro" id="IPR000639">
    <property type="entry name" value="Epox_hydrolase-like"/>
</dbReference>
<dbReference type="InterPro" id="IPR000073">
    <property type="entry name" value="AB_hydrolase_1"/>
</dbReference>
<keyword evidence="1" id="KW-1133">Transmembrane helix</keyword>
<reference evidence="3 4" key="1">
    <citation type="journal article" date="2013" name="Antonie Van Leeuwenhoek">
        <title>Actinoplanes hulinensis sp. nov., a novel actinomycete isolated from soybean root (Glycine max (L.) Merr).</title>
        <authorList>
            <person name="Shen Y."/>
            <person name="Liu C."/>
            <person name="Wang X."/>
            <person name="Zhao J."/>
            <person name="Jia F."/>
            <person name="Zhang Y."/>
            <person name="Wang L."/>
            <person name="Yang D."/>
            <person name="Xiang W."/>
        </authorList>
    </citation>
    <scope>NUCLEOTIDE SEQUENCE [LARGE SCALE GENOMIC DNA]</scope>
    <source>
        <strain evidence="3 4">NEAU-M9</strain>
    </source>
</reference>
<dbReference type="Pfam" id="PF00561">
    <property type="entry name" value="Abhydrolase_1"/>
    <property type="match status" value="1"/>
</dbReference>
<accession>A0ABS7B4J7</accession>
<dbReference type="Gene3D" id="3.40.50.1820">
    <property type="entry name" value="alpha/beta hydrolase"/>
    <property type="match status" value="1"/>
</dbReference>
<gene>
    <name evidence="3" type="ORF">KZ829_19360</name>
</gene>
<evidence type="ECO:0000313" key="4">
    <source>
        <dbReference type="Proteomes" id="UP001519863"/>
    </source>
</evidence>
<evidence type="ECO:0000259" key="2">
    <source>
        <dbReference type="Pfam" id="PF00561"/>
    </source>
</evidence>
<dbReference type="EMBL" id="JAHXZI010000009">
    <property type="protein sequence ID" value="MBW6435903.1"/>
    <property type="molecule type" value="Genomic_DNA"/>
</dbReference>
<evidence type="ECO:0000313" key="3">
    <source>
        <dbReference type="EMBL" id="MBW6435903.1"/>
    </source>
</evidence>
<dbReference type="SUPFAM" id="SSF53474">
    <property type="entry name" value="alpha/beta-Hydrolases"/>
    <property type="match status" value="1"/>
</dbReference>
<comment type="caution">
    <text evidence="3">The sequence shown here is derived from an EMBL/GenBank/DDBJ whole genome shotgun (WGS) entry which is preliminary data.</text>
</comment>
<keyword evidence="3" id="KW-0378">Hydrolase</keyword>
<dbReference type="PRINTS" id="PR00111">
    <property type="entry name" value="ABHYDROLASE"/>
</dbReference>
<evidence type="ECO:0000256" key="1">
    <source>
        <dbReference type="SAM" id="Phobius"/>
    </source>
</evidence>
<sequence length="360" mass="39426">MGEFTTVSIGPGHAAERTALIRETIGSCHTTGHSIVLMGMVHLDDAPHASFAPPKRRWRPLRWVAAGIAALLALTLFGAYGWRPPAVDGYRSPYESGYLDTPLARFHYSKTGQGTPVVLVAGGAQWLYSYRDTIPALAREHTVYSVDLPGQGYTTVKGDFAYDIPAMAGALGTFLDAAGLSTVSLAGHSWGGAWSLYYTQHHPARVDRLVLLDSPGLDKPLASQTAMFSVPVVGELAVKLMRRADFETSLRSAFAHQDRVTAQVVDENWHWMSRPDRREAFLRLVRTQDYTATDAGLSGMRARTLVIWGEADQWLPAAYAHEYGRRVPGATVHVIPGAGHNVHEDAPEQVNPLLTDFLRD</sequence>
<keyword evidence="4" id="KW-1185">Reference proteome</keyword>
<keyword evidence="1" id="KW-0812">Transmembrane</keyword>
<dbReference type="RefSeq" id="WP_220145311.1">
    <property type="nucleotide sequence ID" value="NZ_JAHXZI010000009.1"/>
</dbReference>
<feature type="transmembrane region" description="Helical" evidence="1">
    <location>
        <begin position="63"/>
        <end position="82"/>
    </location>
</feature>
<dbReference type="PRINTS" id="PR00412">
    <property type="entry name" value="EPOXHYDRLASE"/>
</dbReference>
<dbReference type="Proteomes" id="UP001519863">
    <property type="component" value="Unassembled WGS sequence"/>
</dbReference>
<name>A0ABS7B4J7_9ACTN</name>
<dbReference type="InterPro" id="IPR029058">
    <property type="entry name" value="AB_hydrolase_fold"/>
</dbReference>
<dbReference type="PANTHER" id="PTHR46438:SF11">
    <property type="entry name" value="LIPASE-RELATED"/>
    <property type="match status" value="1"/>
</dbReference>
<feature type="domain" description="AB hydrolase-1" evidence="2">
    <location>
        <begin position="116"/>
        <end position="347"/>
    </location>
</feature>
<dbReference type="PANTHER" id="PTHR46438">
    <property type="entry name" value="ALPHA/BETA-HYDROLASES SUPERFAMILY PROTEIN"/>
    <property type="match status" value="1"/>
</dbReference>
<dbReference type="GO" id="GO:0016787">
    <property type="term" value="F:hydrolase activity"/>
    <property type="evidence" value="ECO:0007669"/>
    <property type="project" value="UniProtKB-KW"/>
</dbReference>
<organism evidence="3 4">
    <name type="scientific">Actinoplanes hulinensis</name>
    <dbReference type="NCBI Taxonomy" id="1144547"/>
    <lineage>
        <taxon>Bacteria</taxon>
        <taxon>Bacillati</taxon>
        <taxon>Actinomycetota</taxon>
        <taxon>Actinomycetes</taxon>
        <taxon>Micromonosporales</taxon>
        <taxon>Micromonosporaceae</taxon>
        <taxon>Actinoplanes</taxon>
    </lineage>
</organism>